<dbReference type="InterPro" id="IPR018480">
    <property type="entry name" value="PNAcMuramoyl-5peptid_Trfase_CS"/>
</dbReference>
<dbReference type="Pfam" id="PF00953">
    <property type="entry name" value="Glycos_transf_4"/>
    <property type="match status" value="1"/>
</dbReference>
<feature type="transmembrane region" description="Helical" evidence="8">
    <location>
        <begin position="194"/>
        <end position="215"/>
    </location>
</feature>
<comment type="caution">
    <text evidence="9">The sequence shown here is derived from an EMBL/GenBank/DDBJ whole genome shotgun (WGS) entry which is preliminary data.</text>
</comment>
<dbReference type="PANTHER" id="PTHR22926:SF3">
    <property type="entry name" value="UNDECAPRENYL-PHOSPHATE ALPHA-N-ACETYLGLUCOSAMINYL 1-PHOSPHATE TRANSFERASE"/>
    <property type="match status" value="1"/>
</dbReference>
<organism evidence="9 10">
    <name type="scientific">Flectobacillus longus</name>
    <dbReference type="NCBI Taxonomy" id="2984207"/>
    <lineage>
        <taxon>Bacteria</taxon>
        <taxon>Pseudomonadati</taxon>
        <taxon>Bacteroidota</taxon>
        <taxon>Cytophagia</taxon>
        <taxon>Cytophagales</taxon>
        <taxon>Flectobacillaceae</taxon>
        <taxon>Flectobacillus</taxon>
    </lineage>
</organism>
<feature type="transmembrane region" description="Helical" evidence="8">
    <location>
        <begin position="82"/>
        <end position="101"/>
    </location>
</feature>
<dbReference type="Proteomes" id="UP001236569">
    <property type="component" value="Unassembled WGS sequence"/>
</dbReference>
<keyword evidence="4 8" id="KW-0812">Transmembrane</keyword>
<dbReference type="RefSeq" id="WP_283369717.1">
    <property type="nucleotide sequence ID" value="NZ_JASHID010000005.1"/>
</dbReference>
<gene>
    <name evidence="9" type="ORF">QM480_09380</name>
</gene>
<dbReference type="GO" id="GO:0016740">
    <property type="term" value="F:transferase activity"/>
    <property type="evidence" value="ECO:0007669"/>
    <property type="project" value="UniProtKB-KW"/>
</dbReference>
<dbReference type="EC" id="2.7.8.-" evidence="9"/>
<feature type="coiled-coil region" evidence="7">
    <location>
        <begin position="352"/>
        <end position="390"/>
    </location>
</feature>
<evidence type="ECO:0000256" key="7">
    <source>
        <dbReference type="SAM" id="Coils"/>
    </source>
</evidence>
<accession>A0ABT6YLS4</accession>
<evidence type="ECO:0000256" key="2">
    <source>
        <dbReference type="ARBA" id="ARBA00022475"/>
    </source>
</evidence>
<evidence type="ECO:0000256" key="8">
    <source>
        <dbReference type="SAM" id="Phobius"/>
    </source>
</evidence>
<keyword evidence="2" id="KW-1003">Cell membrane</keyword>
<evidence type="ECO:0000313" key="10">
    <source>
        <dbReference type="Proteomes" id="UP001236569"/>
    </source>
</evidence>
<dbReference type="EMBL" id="JASHID010000005">
    <property type="protein sequence ID" value="MDI9864532.1"/>
    <property type="molecule type" value="Genomic_DNA"/>
</dbReference>
<keyword evidence="7" id="KW-0175">Coiled coil</keyword>
<feature type="transmembrane region" description="Helical" evidence="8">
    <location>
        <begin position="143"/>
        <end position="162"/>
    </location>
</feature>
<dbReference type="PANTHER" id="PTHR22926">
    <property type="entry name" value="PHOSPHO-N-ACETYLMURAMOYL-PENTAPEPTIDE-TRANSFERASE"/>
    <property type="match status" value="1"/>
</dbReference>
<dbReference type="CDD" id="cd06853">
    <property type="entry name" value="GT_WecA_like"/>
    <property type="match status" value="1"/>
</dbReference>
<keyword evidence="10" id="KW-1185">Reference proteome</keyword>
<evidence type="ECO:0000256" key="4">
    <source>
        <dbReference type="ARBA" id="ARBA00022692"/>
    </source>
</evidence>
<comment type="subcellular location">
    <subcellularLocation>
        <location evidence="1">Cell membrane</location>
        <topology evidence="1">Multi-pass membrane protein</topology>
    </subcellularLocation>
</comment>
<feature type="transmembrane region" description="Helical" evidence="8">
    <location>
        <begin position="255"/>
        <end position="279"/>
    </location>
</feature>
<feature type="transmembrane region" description="Helical" evidence="8">
    <location>
        <begin position="227"/>
        <end position="249"/>
    </location>
</feature>
<feature type="transmembrane region" description="Helical" evidence="8">
    <location>
        <begin position="58"/>
        <end position="76"/>
    </location>
</feature>
<dbReference type="InterPro" id="IPR000715">
    <property type="entry name" value="Glycosyl_transferase_4"/>
</dbReference>
<keyword evidence="5 8" id="KW-1133">Transmembrane helix</keyword>
<feature type="transmembrane region" description="Helical" evidence="8">
    <location>
        <begin position="169"/>
        <end position="188"/>
    </location>
</feature>
<evidence type="ECO:0000313" key="9">
    <source>
        <dbReference type="EMBL" id="MDI9864532.1"/>
    </source>
</evidence>
<proteinExistence type="predicted"/>
<reference evidence="9 10" key="1">
    <citation type="submission" date="2023-05" db="EMBL/GenBank/DDBJ databases">
        <title>Novel species of genus Flectobacillus isolated from stream in China.</title>
        <authorList>
            <person name="Lu H."/>
        </authorList>
    </citation>
    <scope>NUCLEOTIDE SEQUENCE [LARGE SCALE GENOMIC DNA]</scope>
    <source>
        <strain evidence="9 10">DC10W</strain>
    </source>
</reference>
<name>A0ABT6YLS4_9BACT</name>
<keyword evidence="6 8" id="KW-0472">Membrane</keyword>
<keyword evidence="3 9" id="KW-0808">Transferase</keyword>
<sequence>MNSIFTEIYNDRLFQITVSAIVAVIVSVAAIPVIIKISRLKNLMAEPGERSSHIKKTPTLGGVAIFASTLISYFLWSNPDEGEFVHLSISAMVILFFLGVKDDILVLSPKKKMYVQIAASALVVVFGDVRLENLFGIFGIDEIPYILSLPLTVFVFIALINAINLIDGIDGLAGGIGMICGGLFGLWFYLNGYFALACLASSMAGSLLGFLRFNYSKTSKIFMGDTGSLIVGFLLTMFAIKFVQLNIAYRFDPNALFSAPILAIVVLIVPIFDTLRVFIVRLKDKKSPFVGDRNHLHHILIDSGMTHLQASVVLWVFTVVSTIAFLFITKNSDNTTSLYILAGLFGVYMWLSHILKARNARLQELLDAEEAEAERQKEIQEQQAILLEEKKLAKPALEIR</sequence>
<evidence type="ECO:0000256" key="3">
    <source>
        <dbReference type="ARBA" id="ARBA00022679"/>
    </source>
</evidence>
<evidence type="ECO:0000256" key="1">
    <source>
        <dbReference type="ARBA" id="ARBA00004651"/>
    </source>
</evidence>
<protein>
    <submittedName>
        <fullName evidence="9">MraY family glycosyltransferase</fullName>
        <ecNumber evidence="9">2.7.8.-</ecNumber>
    </submittedName>
</protein>
<feature type="transmembrane region" description="Helical" evidence="8">
    <location>
        <begin position="336"/>
        <end position="355"/>
    </location>
</feature>
<dbReference type="PROSITE" id="PS01348">
    <property type="entry name" value="MRAY_2"/>
    <property type="match status" value="1"/>
</dbReference>
<feature type="transmembrane region" description="Helical" evidence="8">
    <location>
        <begin position="312"/>
        <end position="330"/>
    </location>
</feature>
<feature type="transmembrane region" description="Helical" evidence="8">
    <location>
        <begin position="12"/>
        <end position="37"/>
    </location>
</feature>
<evidence type="ECO:0000256" key="5">
    <source>
        <dbReference type="ARBA" id="ARBA00022989"/>
    </source>
</evidence>
<evidence type="ECO:0000256" key="6">
    <source>
        <dbReference type="ARBA" id="ARBA00023136"/>
    </source>
</evidence>